<reference evidence="2" key="1">
    <citation type="submission" date="2021-01" db="EMBL/GenBank/DDBJ databases">
        <title>Complete Genome Sequence of Thermus thermophilus Strain HB5018, Isolated from Mine Onsen Hot Spring.</title>
        <authorList>
            <person name="Miyazaki K."/>
            <person name="Moriya T."/>
            <person name="Nemoto N."/>
            <person name="Oshima T."/>
            <person name="Yura K."/>
            <person name="Bessho Y."/>
        </authorList>
    </citation>
    <scope>NUCLEOTIDE SEQUENCE [LARGE SCALE GENOMIC DNA]</scope>
    <source>
        <strain evidence="2">HB5018</strain>
        <plasmid evidence="2">pHB5018c</plasmid>
    </source>
</reference>
<organism evidence="1 2">
    <name type="scientific">Thermus thermophilus</name>
    <dbReference type="NCBI Taxonomy" id="274"/>
    <lineage>
        <taxon>Bacteria</taxon>
        <taxon>Thermotogati</taxon>
        <taxon>Deinococcota</taxon>
        <taxon>Deinococci</taxon>
        <taxon>Thermales</taxon>
        <taxon>Thermaceae</taxon>
        <taxon>Thermus</taxon>
    </lineage>
</organism>
<geneLocation type="plasmid" evidence="1 2">
    <name>pHB5018c</name>
</geneLocation>
<evidence type="ECO:0000313" key="1">
    <source>
        <dbReference type="EMBL" id="BCP67606.1"/>
    </source>
</evidence>
<dbReference type="RefSeq" id="WP_201351535.1">
    <property type="nucleotide sequence ID" value="NZ_AP024272.1"/>
</dbReference>
<dbReference type="EMBL" id="AP024272">
    <property type="protein sequence ID" value="BCP67606.1"/>
    <property type="molecule type" value="Genomic_DNA"/>
</dbReference>
<proteinExistence type="predicted"/>
<evidence type="ECO:0000313" key="2">
    <source>
        <dbReference type="Proteomes" id="UP000596099"/>
    </source>
</evidence>
<dbReference type="Proteomes" id="UP000596099">
    <property type="component" value="Plasmid pHB5018c"/>
</dbReference>
<keyword evidence="1" id="KW-0614">Plasmid</keyword>
<protein>
    <submittedName>
        <fullName evidence="1">Uncharacterized protein</fullName>
    </submittedName>
</protein>
<name>A0A7R7TGB2_THETH</name>
<dbReference type="AlphaFoldDB" id="A0A7R7TGB2"/>
<accession>A0A7R7TGB2</accession>
<gene>
    <name evidence="1" type="ORF">TthHB5018_c25400</name>
</gene>
<sequence>MDLKRRTLAKKGWVVHDALEAVVRALVARGGEGAERGALAPWHGRFS</sequence>